<dbReference type="RefSeq" id="WP_095587097.1">
    <property type="nucleotide sequence ID" value="NZ_PKRZ01000003.1"/>
</dbReference>
<gene>
    <name evidence="1" type="ORF">CYU10_002566</name>
</gene>
<evidence type="ECO:0000313" key="1">
    <source>
        <dbReference type="EMBL" id="PLW58915.1"/>
    </source>
</evidence>
<sequence>MNKLEITSFEYAVHVINEIAIDKDDSFIPFEIIWDTSLGLAKARTIIYDSNNDPILSESLLPESIQQRYFHPSSKDNDSFSFIRHEVFNYFRNTGFGRQNLHLLKRPDLLMVELLELSKVDMPSDIVTPNYSTILDFETLDGTMKLPFIHSDSIEIKEPISLISKN</sequence>
<organism evidence="1 2">
    <name type="scientific">Lactococcus lactis subsp. lactis</name>
    <name type="common">Streptococcus lactis</name>
    <dbReference type="NCBI Taxonomy" id="1360"/>
    <lineage>
        <taxon>Bacteria</taxon>
        <taxon>Bacillati</taxon>
        <taxon>Bacillota</taxon>
        <taxon>Bacilli</taxon>
        <taxon>Lactobacillales</taxon>
        <taxon>Streptococcaceae</taxon>
        <taxon>Lactococcus</taxon>
    </lineage>
</organism>
<reference evidence="2" key="1">
    <citation type="submission" date="2016-08" db="EMBL/GenBank/DDBJ databases">
        <title>Comparative genomics of Lactococcus lactis strain WFLU12 isolated from the gastrointestinal tract of wild olive flounder (Paralichythys olivaceus).</title>
        <authorList>
            <person name="Nguyen T.L."/>
            <person name="Kim D.-H."/>
        </authorList>
    </citation>
    <scope>NUCLEOTIDE SEQUENCE [LARGE SCALE GENOMIC DNA]</scope>
    <source>
        <strain evidence="2">WFLU12</strain>
    </source>
</reference>
<name>A0A2N5W9J5_LACLL</name>
<dbReference type="EMBL" id="PKRZ01000003">
    <property type="protein sequence ID" value="PLW58915.1"/>
    <property type="molecule type" value="Genomic_DNA"/>
</dbReference>
<protein>
    <submittedName>
        <fullName evidence="1">Uncharacterized protein</fullName>
    </submittedName>
</protein>
<evidence type="ECO:0000313" key="2">
    <source>
        <dbReference type="Proteomes" id="UP000234865"/>
    </source>
</evidence>
<dbReference type="AlphaFoldDB" id="A0A2N5W9J5"/>
<proteinExistence type="predicted"/>
<dbReference type="Proteomes" id="UP000234865">
    <property type="component" value="Unassembled WGS sequence"/>
</dbReference>
<comment type="caution">
    <text evidence="1">The sequence shown here is derived from an EMBL/GenBank/DDBJ whole genome shotgun (WGS) entry which is preliminary data.</text>
</comment>
<accession>A0A2N5W9J5</accession>